<evidence type="ECO:0000313" key="3">
    <source>
        <dbReference type="Proteomes" id="UP000886884"/>
    </source>
</evidence>
<dbReference type="SUPFAM" id="SSF51735">
    <property type="entry name" value="NAD(P)-binding Rossmann-fold domains"/>
    <property type="match status" value="1"/>
</dbReference>
<evidence type="ECO:0000313" key="2">
    <source>
        <dbReference type="EMBL" id="HIV28099.1"/>
    </source>
</evidence>
<comment type="caution">
    <text evidence="2">The sequence shown here is derived from an EMBL/GenBank/DDBJ whole genome shotgun (WGS) entry which is preliminary data.</text>
</comment>
<sequence length="274" mass="30372">MKIGFVDYYLDEWHANNYPQWIREASGGTMEVSLAFGLIDSPIGGRTNAQWCADMGIPQAKSIAEVVEACDAIVVLSPDNCEMHEQLCQLPLRSGKPVYVDKTFAPDLETAQRIFAIAEESHTPCYSTSALRYAEEYQGLEGIKAISTWGPNEFETYSIHQLEPVMMLMGADAARVMYLPGEGWYTLAIEFADGRKATITGFAHGSPFLTNVEMETGAKLIEVKSDYFHHFIAHMVAFFRDPQLAVPHAETLRIMAVRGTGLKAIAAPGTWVRV</sequence>
<dbReference type="InterPro" id="IPR000683">
    <property type="entry name" value="Gfo/Idh/MocA-like_OxRdtase_N"/>
</dbReference>
<reference evidence="2" key="2">
    <citation type="journal article" date="2021" name="PeerJ">
        <title>Extensive microbial diversity within the chicken gut microbiome revealed by metagenomics and culture.</title>
        <authorList>
            <person name="Gilroy R."/>
            <person name="Ravi A."/>
            <person name="Getino M."/>
            <person name="Pursley I."/>
            <person name="Horton D.L."/>
            <person name="Alikhan N.F."/>
            <person name="Baker D."/>
            <person name="Gharbi K."/>
            <person name="Hall N."/>
            <person name="Watson M."/>
            <person name="Adriaenssens E.M."/>
            <person name="Foster-Nyarko E."/>
            <person name="Jarju S."/>
            <person name="Secka A."/>
            <person name="Antonio M."/>
            <person name="Oren A."/>
            <person name="Chaudhuri R.R."/>
            <person name="La Ragione R."/>
            <person name="Hildebrand F."/>
            <person name="Pallen M.J."/>
        </authorList>
    </citation>
    <scope>NUCLEOTIDE SEQUENCE</scope>
    <source>
        <strain evidence="2">CHK183-6373</strain>
    </source>
</reference>
<evidence type="ECO:0000259" key="1">
    <source>
        <dbReference type="Pfam" id="PF01408"/>
    </source>
</evidence>
<gene>
    <name evidence="2" type="ORF">IAA64_09020</name>
</gene>
<reference evidence="2" key="1">
    <citation type="submission" date="2020-10" db="EMBL/GenBank/DDBJ databases">
        <authorList>
            <person name="Gilroy R."/>
        </authorList>
    </citation>
    <scope>NUCLEOTIDE SEQUENCE</scope>
    <source>
        <strain evidence="2">CHK183-6373</strain>
    </source>
</reference>
<dbReference type="EMBL" id="DVOT01000159">
    <property type="protein sequence ID" value="HIV28099.1"/>
    <property type="molecule type" value="Genomic_DNA"/>
</dbReference>
<dbReference type="Pfam" id="PF01408">
    <property type="entry name" value="GFO_IDH_MocA"/>
    <property type="match status" value="1"/>
</dbReference>
<dbReference type="GO" id="GO:0000166">
    <property type="term" value="F:nucleotide binding"/>
    <property type="evidence" value="ECO:0007669"/>
    <property type="project" value="InterPro"/>
</dbReference>
<dbReference type="AlphaFoldDB" id="A0A9D1P9M0"/>
<dbReference type="InterPro" id="IPR036291">
    <property type="entry name" value="NAD(P)-bd_dom_sf"/>
</dbReference>
<accession>A0A9D1P9M0</accession>
<dbReference type="Gene3D" id="3.40.50.720">
    <property type="entry name" value="NAD(P)-binding Rossmann-like Domain"/>
    <property type="match status" value="1"/>
</dbReference>
<name>A0A9D1P9M0_9FIRM</name>
<organism evidence="2 3">
    <name type="scientific">Candidatus Ornithocaccomicrobium faecavium</name>
    <dbReference type="NCBI Taxonomy" id="2840890"/>
    <lineage>
        <taxon>Bacteria</taxon>
        <taxon>Bacillati</taxon>
        <taxon>Bacillota</taxon>
        <taxon>Clostridia</taxon>
        <taxon>Candidatus Ornithocaccomicrobium</taxon>
    </lineage>
</organism>
<feature type="domain" description="Gfo/Idh/MocA-like oxidoreductase N-terminal" evidence="1">
    <location>
        <begin position="50"/>
        <end position="124"/>
    </location>
</feature>
<dbReference type="Proteomes" id="UP000886884">
    <property type="component" value="Unassembled WGS sequence"/>
</dbReference>
<protein>
    <submittedName>
        <fullName evidence="2">Gfo/Idh/MocA family oxidoreductase</fullName>
    </submittedName>
</protein>
<proteinExistence type="predicted"/>